<keyword evidence="3" id="KW-1185">Reference proteome</keyword>
<accession>A0A1E3J3H1</accession>
<dbReference type="EMBL" id="AWGH01000014">
    <property type="protein sequence ID" value="ODN94666.1"/>
    <property type="molecule type" value="Genomic_DNA"/>
</dbReference>
<evidence type="ECO:0000313" key="3">
    <source>
        <dbReference type="Proteomes" id="UP000094819"/>
    </source>
</evidence>
<protein>
    <submittedName>
        <fullName evidence="2">Uncharacterized protein</fullName>
    </submittedName>
</protein>
<reference evidence="2 3" key="1">
    <citation type="submission" date="2016-06" db="EMBL/GenBank/DDBJ databases">
        <title>Evolution of pathogenesis and genome organization in the Tremellales.</title>
        <authorList>
            <person name="Cuomo C."/>
            <person name="Litvintseva A."/>
            <person name="Heitman J."/>
            <person name="Chen Y."/>
            <person name="Sun S."/>
            <person name="Springer D."/>
            <person name="Dromer F."/>
            <person name="Young S."/>
            <person name="Zeng Q."/>
            <person name="Chapman S."/>
            <person name="Gujja S."/>
            <person name="Saif S."/>
            <person name="Birren B."/>
        </authorList>
    </citation>
    <scope>NUCLEOTIDE SEQUENCE [LARGE SCALE GENOMIC DNA]</scope>
    <source>
        <strain evidence="2 3">CBS 7118</strain>
    </source>
</reference>
<organism evidence="2 3">
    <name type="scientific">Cryptococcus wingfieldii CBS 7118</name>
    <dbReference type="NCBI Taxonomy" id="1295528"/>
    <lineage>
        <taxon>Eukaryota</taxon>
        <taxon>Fungi</taxon>
        <taxon>Dikarya</taxon>
        <taxon>Basidiomycota</taxon>
        <taxon>Agaricomycotina</taxon>
        <taxon>Tremellomycetes</taxon>
        <taxon>Tremellales</taxon>
        <taxon>Cryptococcaceae</taxon>
        <taxon>Cryptococcus</taxon>
    </lineage>
</organism>
<dbReference type="Proteomes" id="UP000094819">
    <property type="component" value="Unassembled WGS sequence"/>
</dbReference>
<feature type="region of interest" description="Disordered" evidence="1">
    <location>
        <begin position="1"/>
        <end position="30"/>
    </location>
</feature>
<dbReference type="GeneID" id="30194020"/>
<evidence type="ECO:0000256" key="1">
    <source>
        <dbReference type="SAM" id="MobiDB-lite"/>
    </source>
</evidence>
<sequence length="101" mass="11011">MSDSEDLHIPAGVLANAPFSLPNPDETDDLEEGISHERAHIEPRGATPGTPDGYTIQGVIHEIHGRIKADIEDMLADFRGRLKGLRSSAVQVRMETPNNSK</sequence>
<gene>
    <name evidence="2" type="ORF">L198_04807</name>
</gene>
<dbReference type="AlphaFoldDB" id="A0A1E3J3H1"/>
<proteinExistence type="predicted"/>
<name>A0A1E3J3H1_9TREE</name>
<evidence type="ECO:0000313" key="2">
    <source>
        <dbReference type="EMBL" id="ODN94666.1"/>
    </source>
</evidence>
<comment type="caution">
    <text evidence="2">The sequence shown here is derived from an EMBL/GenBank/DDBJ whole genome shotgun (WGS) entry which is preliminary data.</text>
</comment>
<dbReference type="RefSeq" id="XP_019030945.1">
    <property type="nucleotide sequence ID" value="XM_019176913.1"/>
</dbReference>